<keyword evidence="2" id="KW-1185">Reference proteome</keyword>
<evidence type="ECO:0000313" key="1">
    <source>
        <dbReference type="EMBL" id="KAK7967570.1"/>
    </source>
</evidence>
<organism evidence="1 2">
    <name type="scientific">Apiospora aurea</name>
    <dbReference type="NCBI Taxonomy" id="335848"/>
    <lineage>
        <taxon>Eukaryota</taxon>
        <taxon>Fungi</taxon>
        <taxon>Dikarya</taxon>
        <taxon>Ascomycota</taxon>
        <taxon>Pezizomycotina</taxon>
        <taxon>Sordariomycetes</taxon>
        <taxon>Xylariomycetidae</taxon>
        <taxon>Amphisphaeriales</taxon>
        <taxon>Apiosporaceae</taxon>
        <taxon>Apiospora</taxon>
    </lineage>
</organism>
<dbReference type="Proteomes" id="UP001391051">
    <property type="component" value="Unassembled WGS sequence"/>
</dbReference>
<gene>
    <name evidence="1" type="ORF">PG986_001847</name>
</gene>
<reference evidence="1 2" key="1">
    <citation type="submission" date="2023-01" db="EMBL/GenBank/DDBJ databases">
        <title>Analysis of 21 Apiospora genomes using comparative genomics revels a genus with tremendous synthesis potential of carbohydrate active enzymes and secondary metabolites.</title>
        <authorList>
            <person name="Sorensen T."/>
        </authorList>
    </citation>
    <scope>NUCLEOTIDE SEQUENCE [LARGE SCALE GENOMIC DNA]</scope>
    <source>
        <strain evidence="1 2">CBS 24483</strain>
    </source>
</reference>
<sequence>MDTMASGPDLLCSFGLYITIPDEFISSMTFGFTMCPARACRLSNITSTRPPLSGSQPTKGPIDNDVERILAARIG</sequence>
<evidence type="ECO:0000313" key="2">
    <source>
        <dbReference type="Proteomes" id="UP001391051"/>
    </source>
</evidence>
<dbReference type="RefSeq" id="XP_066706962.1">
    <property type="nucleotide sequence ID" value="XM_066838069.1"/>
</dbReference>
<name>A0ABR1QXZ7_9PEZI</name>
<dbReference type="GeneID" id="92071131"/>
<proteinExistence type="predicted"/>
<protein>
    <submittedName>
        <fullName evidence="1">Uncharacterized protein</fullName>
    </submittedName>
</protein>
<comment type="caution">
    <text evidence="1">The sequence shown here is derived from an EMBL/GenBank/DDBJ whole genome shotgun (WGS) entry which is preliminary data.</text>
</comment>
<dbReference type="EMBL" id="JAQQWE010000001">
    <property type="protein sequence ID" value="KAK7967570.1"/>
    <property type="molecule type" value="Genomic_DNA"/>
</dbReference>
<accession>A0ABR1QXZ7</accession>